<name>A0A4D7JPB9_9BACT</name>
<organism evidence="2 3">
    <name type="scientific">Mangrovivirga cuniculi</name>
    <dbReference type="NCBI Taxonomy" id="2715131"/>
    <lineage>
        <taxon>Bacteria</taxon>
        <taxon>Pseudomonadati</taxon>
        <taxon>Bacteroidota</taxon>
        <taxon>Cytophagia</taxon>
        <taxon>Cytophagales</taxon>
        <taxon>Mangrovivirgaceae</taxon>
        <taxon>Mangrovivirga</taxon>
    </lineage>
</organism>
<keyword evidence="1" id="KW-0472">Membrane</keyword>
<dbReference type="GO" id="GO:0005886">
    <property type="term" value="C:plasma membrane"/>
    <property type="evidence" value="ECO:0007669"/>
    <property type="project" value="TreeGrafter"/>
</dbReference>
<keyword evidence="1" id="KW-1133">Transmembrane helix</keyword>
<sequence length="1018" mass="115873">MASFFRKRSWKKWIIPFVVVVIIIPAIGISVVYANQQQIVHEMVDYLNEDFRGKLEIEGSHISPFANFPYVSIDLEHVKVFESKEADSPLLLHLEDTYIGFDIWSMMGGEYDIKAIKLEGGFIKLVQHKDGSFNIANALTSATDSITHEEDHLHLELNAVNLKNIDLMKLNEENNLLAEAFINEAESSFKTTKDHTYIELDSKFLFNLIADGDTTFLHDKHIDLHTTLDLDAKTGKLEILPSELNIEKALFKMDGSVDFENDMFLDLNFKGNKPNFNLFLAFAPPEIMPALERYDNGGRIYFDASVKGKSINGHNPAVNVDFGCEEAFINNTEADKSVNELYFEGHFTNGEKRDASTMALSIIDFSAKPEAGNFSGKLNVKNFDSPDIDLQLTSDFNLDFLAEFLDIQNLQDVSGKISLTMNFHDIIDLEHPERSIEKLNESYYTVLKIDNLNFNSSKYPLPIKDVNVDLTMDGHAAKVKKFEGEIGTSDISITAMISDLPAILHHTDLPVEAILDIKSSRIDLTELTRIEGDSSSIHEVITDLRTKFKFKSSARAFTESPNLPVGEFFIEKLHANLHNYPHELHDFNADIIVDNENFQIIDFTGMIDESDFHFNGKLENYDLWFDEGPVGLTKVNFHLNSDILQLDDLFAYGGENHVPEDYRHEEFSDLHIQGVAKLEFNHKLVSSHIAISALETNMKVHHMRFEKFSGDFFIDSTSIKASNVGGKVGNSNFKIDFKYDLSEDTLNHHHTFKLTAPRLDFDQLFAYNPPPDDQKMTPEDHEAGFNIFEVPFSNMDFSFDIGHLNYHRYLLDDFVLKGRMKENHYIYIDTMSLKAAGGKVDLNGYFNGSDPKAIYFSPKMQVSNVDLDKLLFKFENFGQDHLVSENLHGKLSGTINGKIHMHADMIPIIDDSELHMDLKVVNGSLNHYPAFDALSDYFGDKNLSNVRFDTLQNKLDLNNGYLNIPSMNINSTIGFFEISGKQNMDLEMEYYLRIPLQVVTKAGMQKLFGKKKKHRKIR</sequence>
<evidence type="ECO:0000256" key="1">
    <source>
        <dbReference type="SAM" id="Phobius"/>
    </source>
</evidence>
<dbReference type="GO" id="GO:0090313">
    <property type="term" value="P:regulation of protein targeting to membrane"/>
    <property type="evidence" value="ECO:0007669"/>
    <property type="project" value="TreeGrafter"/>
</dbReference>
<feature type="transmembrane region" description="Helical" evidence="1">
    <location>
        <begin position="12"/>
        <end position="34"/>
    </location>
</feature>
<dbReference type="Proteomes" id="UP000298616">
    <property type="component" value="Chromosome"/>
</dbReference>
<keyword evidence="1" id="KW-0812">Transmembrane</keyword>
<dbReference type="EMBL" id="CP028923">
    <property type="protein sequence ID" value="QCK16613.1"/>
    <property type="molecule type" value="Genomic_DNA"/>
</dbReference>
<dbReference type="AlphaFoldDB" id="A0A4D7JPB9"/>
<evidence type="ECO:0000313" key="2">
    <source>
        <dbReference type="EMBL" id="QCK16613.1"/>
    </source>
</evidence>
<dbReference type="InterPro" id="IPR052894">
    <property type="entry name" value="AsmA-related"/>
</dbReference>
<dbReference type="KEGG" id="fpf:DCC35_18695"/>
<protein>
    <submittedName>
        <fullName evidence="2">Uncharacterized protein</fullName>
    </submittedName>
</protein>
<gene>
    <name evidence="2" type="ORF">DCC35_18695</name>
</gene>
<keyword evidence="3" id="KW-1185">Reference proteome</keyword>
<dbReference type="OrthoDB" id="1489065at2"/>
<accession>A0A4D7JPB9</accession>
<proteinExistence type="predicted"/>
<reference evidence="2 3" key="1">
    <citation type="submission" date="2018-04" db="EMBL/GenBank/DDBJ databases">
        <title>Complete genome uncultured novel isolate.</title>
        <authorList>
            <person name="Merlino G."/>
        </authorList>
    </citation>
    <scope>NUCLEOTIDE SEQUENCE [LARGE SCALE GENOMIC DNA]</scope>
    <source>
        <strain evidence="3">R1DC9</strain>
    </source>
</reference>
<dbReference type="RefSeq" id="WP_137092204.1">
    <property type="nucleotide sequence ID" value="NZ_CP028923.1"/>
</dbReference>
<dbReference type="PANTHER" id="PTHR30441:SF8">
    <property type="entry name" value="DUF748 DOMAIN-CONTAINING PROTEIN"/>
    <property type="match status" value="1"/>
</dbReference>
<evidence type="ECO:0000313" key="3">
    <source>
        <dbReference type="Proteomes" id="UP000298616"/>
    </source>
</evidence>
<dbReference type="PANTHER" id="PTHR30441">
    <property type="entry name" value="DUF748 DOMAIN-CONTAINING PROTEIN"/>
    <property type="match status" value="1"/>
</dbReference>